<protein>
    <recommendedName>
        <fullName evidence="6">Lipoprotein</fullName>
    </recommendedName>
</protein>
<accession>A0A059E651</accession>
<proteinExistence type="predicted"/>
<evidence type="ECO:0000256" key="1">
    <source>
        <dbReference type="SAM" id="MobiDB-lite"/>
    </source>
</evidence>
<comment type="caution">
    <text evidence="3">The sequence shown here is derived from an EMBL/GenBank/DDBJ whole genome shotgun (WGS) entry which is preliminary data.</text>
</comment>
<dbReference type="PATRIC" id="fig|1280948.3.peg.1276"/>
<reference evidence="2 5" key="2">
    <citation type="journal article" date="2018" name="Nat. Biotechnol.">
        <title>A standardized bacterial taxonomy based on genome phylogeny substantially revises the tree of life.</title>
        <authorList>
            <person name="Parks D.H."/>
            <person name="Chuvochina M."/>
            <person name="Waite D.W."/>
            <person name="Rinke C."/>
            <person name="Skarshewski A."/>
            <person name="Chaumeil P.A."/>
            <person name="Hugenholtz P."/>
        </authorList>
    </citation>
    <scope>NUCLEOTIDE SEQUENCE [LARGE SCALE GENOMIC DNA]</scope>
    <source>
        <strain evidence="2">UBA10378</strain>
    </source>
</reference>
<keyword evidence="4" id="KW-1185">Reference proteome</keyword>
<gene>
    <name evidence="2" type="ORF">DD728_04005</name>
    <name evidence="3" type="ORF">HY36_15220</name>
</gene>
<dbReference type="STRING" id="1280948.HY36_15220"/>
<dbReference type="AlphaFoldDB" id="A0A059E651"/>
<dbReference type="OrthoDB" id="7632026at2"/>
<evidence type="ECO:0000313" key="2">
    <source>
        <dbReference type="EMBL" id="HBQ48042.1"/>
    </source>
</evidence>
<dbReference type="EMBL" id="AWFH01000007">
    <property type="protein sequence ID" value="KCZ63080.1"/>
    <property type="molecule type" value="Genomic_DNA"/>
</dbReference>
<evidence type="ECO:0000313" key="4">
    <source>
        <dbReference type="Proteomes" id="UP000024547"/>
    </source>
</evidence>
<evidence type="ECO:0000313" key="5">
    <source>
        <dbReference type="Proteomes" id="UP000263957"/>
    </source>
</evidence>
<evidence type="ECO:0000313" key="3">
    <source>
        <dbReference type="EMBL" id="KCZ63080.1"/>
    </source>
</evidence>
<dbReference type="RefSeq" id="WP_035549957.1">
    <property type="nucleotide sequence ID" value="NZ_AWFH01000007.1"/>
</dbReference>
<dbReference type="Proteomes" id="UP000024547">
    <property type="component" value="Unassembled WGS sequence"/>
</dbReference>
<dbReference type="GeneID" id="92500233"/>
<name>A0A059E651_9PROT</name>
<reference evidence="3 4" key="1">
    <citation type="journal article" date="2014" name="Antonie Van Leeuwenhoek">
        <title>Hyphomonas beringensis sp. nov. and Hyphomonas chukchiensis sp. nov., isolated from surface seawater of the Bering Sea and Chukchi Sea.</title>
        <authorList>
            <person name="Li C."/>
            <person name="Lai Q."/>
            <person name="Li G."/>
            <person name="Dong C."/>
            <person name="Wang J."/>
            <person name="Liao Y."/>
            <person name="Shao Z."/>
        </authorList>
    </citation>
    <scope>NUCLEOTIDE SEQUENCE [LARGE SCALE GENOMIC DNA]</scope>
    <source>
        <strain evidence="3 4">22II1-22F38</strain>
    </source>
</reference>
<feature type="region of interest" description="Disordered" evidence="1">
    <location>
        <begin position="64"/>
        <end position="87"/>
    </location>
</feature>
<dbReference type="PROSITE" id="PS51257">
    <property type="entry name" value="PROKAR_LIPOPROTEIN"/>
    <property type="match status" value="1"/>
</dbReference>
<evidence type="ECO:0008006" key="6">
    <source>
        <dbReference type="Google" id="ProtNLM"/>
    </source>
</evidence>
<organism evidence="3 4">
    <name type="scientific">Hyphomonas atlantica</name>
    <dbReference type="NCBI Taxonomy" id="1280948"/>
    <lineage>
        <taxon>Bacteria</taxon>
        <taxon>Pseudomonadati</taxon>
        <taxon>Pseudomonadota</taxon>
        <taxon>Alphaproteobacteria</taxon>
        <taxon>Hyphomonadales</taxon>
        <taxon>Hyphomonadaceae</taxon>
        <taxon>Hyphomonas</taxon>
    </lineage>
</organism>
<dbReference type="Proteomes" id="UP000263957">
    <property type="component" value="Unassembled WGS sequence"/>
</dbReference>
<sequence length="87" mass="9308">MKRLIPALAAAIILSGCALKKKEGFQIVDHSNDPDLVCERVPVPGKVYPGKICMTAAQWERHNRAGQTATSDVQRGALRTPAPGQGT</sequence>
<dbReference type="EMBL" id="DOGS01000083">
    <property type="protein sequence ID" value="HBQ48042.1"/>
    <property type="molecule type" value="Genomic_DNA"/>
</dbReference>